<accession>A0ABD1HX62</accession>
<dbReference type="GO" id="GO:0016829">
    <property type="term" value="F:lyase activity"/>
    <property type="evidence" value="ECO:0007669"/>
    <property type="project" value="UniProtKB-KW"/>
</dbReference>
<dbReference type="InterPro" id="IPR008930">
    <property type="entry name" value="Terpenoid_cyclase/PrenylTrfase"/>
</dbReference>
<evidence type="ECO:0000256" key="4">
    <source>
        <dbReference type="ARBA" id="ARBA00022723"/>
    </source>
</evidence>
<feature type="domain" description="Terpene synthase N-terminal" evidence="6">
    <location>
        <begin position="31"/>
        <end position="210"/>
    </location>
</feature>
<dbReference type="Pfam" id="PF01397">
    <property type="entry name" value="Terpene_synth"/>
    <property type="match status" value="1"/>
</dbReference>
<dbReference type="InterPro" id="IPR008949">
    <property type="entry name" value="Isoprenoid_synthase_dom_sf"/>
</dbReference>
<dbReference type="InterPro" id="IPR005630">
    <property type="entry name" value="Terpene_synthase_metal-bd"/>
</dbReference>
<dbReference type="GO" id="GO:0016114">
    <property type="term" value="P:terpenoid biosynthetic process"/>
    <property type="evidence" value="ECO:0007669"/>
    <property type="project" value="UniProtKB-ARBA"/>
</dbReference>
<comment type="cofactor">
    <cofactor evidence="1">
        <name>Mg(2+)</name>
        <dbReference type="ChEBI" id="CHEBI:18420"/>
    </cofactor>
</comment>
<dbReference type="Proteomes" id="UP001567538">
    <property type="component" value="Unassembled WGS sequence"/>
</dbReference>
<comment type="caution">
    <text evidence="8">The sequence shown here is derived from an EMBL/GenBank/DDBJ whole genome shotgun (WGS) entry which is preliminary data.</text>
</comment>
<evidence type="ECO:0000256" key="5">
    <source>
        <dbReference type="ARBA" id="ARBA00023239"/>
    </source>
</evidence>
<dbReference type="PANTHER" id="PTHR31225:SF221">
    <property type="entry name" value="(-)-GERMACRENE D SYNTHASE"/>
    <property type="match status" value="1"/>
</dbReference>
<dbReference type="Gene3D" id="1.10.600.10">
    <property type="entry name" value="Farnesyl Diphosphate Synthase"/>
    <property type="match status" value="1"/>
</dbReference>
<gene>
    <name evidence="8" type="primary">TPS1</name>
    <name evidence="8" type="ORF">AAHA92_10959</name>
</gene>
<dbReference type="CDD" id="cd00684">
    <property type="entry name" value="Terpene_cyclase_plant_C1"/>
    <property type="match status" value="1"/>
</dbReference>
<evidence type="ECO:0000259" key="6">
    <source>
        <dbReference type="Pfam" id="PF01397"/>
    </source>
</evidence>
<reference evidence="8 9" key="1">
    <citation type="submission" date="2024-06" db="EMBL/GenBank/DDBJ databases">
        <title>A chromosome level genome sequence of Diviner's sage (Salvia divinorum).</title>
        <authorList>
            <person name="Ford S.A."/>
            <person name="Ro D.-K."/>
            <person name="Ness R.W."/>
            <person name="Phillips M.A."/>
        </authorList>
    </citation>
    <scope>NUCLEOTIDE SEQUENCE [LARGE SCALE GENOMIC DNA]</scope>
    <source>
        <strain evidence="8">SAF-2024a</strain>
        <tissue evidence="8">Leaf</tissue>
    </source>
</reference>
<dbReference type="InterPro" id="IPR036965">
    <property type="entry name" value="Terpene_synth_N_sf"/>
</dbReference>
<keyword evidence="4" id="KW-0479">Metal-binding</keyword>
<evidence type="ECO:0000256" key="1">
    <source>
        <dbReference type="ARBA" id="ARBA00001946"/>
    </source>
</evidence>
<dbReference type="FunFam" id="1.50.10.130:FF:000001">
    <property type="entry name" value="Isoprene synthase, chloroplastic"/>
    <property type="match status" value="1"/>
</dbReference>
<evidence type="ECO:0000313" key="9">
    <source>
        <dbReference type="Proteomes" id="UP001567538"/>
    </source>
</evidence>
<evidence type="ECO:0000259" key="7">
    <source>
        <dbReference type="Pfam" id="PF03936"/>
    </source>
</evidence>
<dbReference type="Gene3D" id="1.50.10.130">
    <property type="entry name" value="Terpene synthase, N-terminal domain"/>
    <property type="match status" value="1"/>
</dbReference>
<comment type="pathway">
    <text evidence="2">Secondary metabolite biosynthesis; terpenoid biosynthesis.</text>
</comment>
<keyword evidence="9" id="KW-1185">Reference proteome</keyword>
<dbReference type="InterPro" id="IPR001906">
    <property type="entry name" value="Terpene_synth_N"/>
</dbReference>
<dbReference type="Pfam" id="PF03936">
    <property type="entry name" value="Terpene_synth_C"/>
    <property type="match status" value="1"/>
</dbReference>
<dbReference type="FunFam" id="1.10.600.10:FF:000007">
    <property type="entry name" value="Isoprene synthase, chloroplastic"/>
    <property type="match status" value="1"/>
</dbReference>
<dbReference type="SFLD" id="SFLDS00005">
    <property type="entry name" value="Isoprenoid_Synthase_Type_I"/>
    <property type="match status" value="1"/>
</dbReference>
<evidence type="ECO:0000313" key="8">
    <source>
        <dbReference type="EMBL" id="KAL1560787.1"/>
    </source>
</evidence>
<evidence type="ECO:0000256" key="2">
    <source>
        <dbReference type="ARBA" id="ARBA00004721"/>
    </source>
</evidence>
<dbReference type="EMBL" id="JBEAFC010000004">
    <property type="protein sequence ID" value="KAL1560787.1"/>
    <property type="molecule type" value="Genomic_DNA"/>
</dbReference>
<protein>
    <submittedName>
        <fullName evidence="8">Trehalose-6-P synthase/phosphatase complex synthase subunit</fullName>
        <ecNumber evidence="8">4.2.3.-</ecNumber>
    </submittedName>
</protein>
<keyword evidence="5 8" id="KW-0456">Lyase</keyword>
<feature type="domain" description="Terpene synthase metal-binding" evidence="7">
    <location>
        <begin position="267"/>
        <end position="502"/>
    </location>
</feature>
<dbReference type="SUPFAM" id="SSF48239">
    <property type="entry name" value="Terpenoid cyclases/Protein prenyltransferases"/>
    <property type="match status" value="1"/>
</dbReference>
<dbReference type="SFLD" id="SFLDG01019">
    <property type="entry name" value="Terpene_Cyclase_Like_1_C_Termi"/>
    <property type="match status" value="1"/>
</dbReference>
<dbReference type="InterPro" id="IPR050148">
    <property type="entry name" value="Terpene_synthase-like"/>
</dbReference>
<organism evidence="8 9">
    <name type="scientific">Salvia divinorum</name>
    <name type="common">Maria pastora</name>
    <name type="synonym">Diviner's sage</name>
    <dbReference type="NCBI Taxonomy" id="28513"/>
    <lineage>
        <taxon>Eukaryota</taxon>
        <taxon>Viridiplantae</taxon>
        <taxon>Streptophyta</taxon>
        <taxon>Embryophyta</taxon>
        <taxon>Tracheophyta</taxon>
        <taxon>Spermatophyta</taxon>
        <taxon>Magnoliopsida</taxon>
        <taxon>eudicotyledons</taxon>
        <taxon>Gunneridae</taxon>
        <taxon>Pentapetalae</taxon>
        <taxon>asterids</taxon>
        <taxon>lamiids</taxon>
        <taxon>Lamiales</taxon>
        <taxon>Lamiaceae</taxon>
        <taxon>Nepetoideae</taxon>
        <taxon>Mentheae</taxon>
        <taxon>Salviinae</taxon>
        <taxon>Salvia</taxon>
        <taxon>Salvia subgen. Calosphace</taxon>
    </lineage>
</organism>
<sequence length="558" mass="64680">MEIVSSTVPTIKKNVKSLIEIRKSTKFHPSIWGDYFLKYNSDNSKITAAEQEELAKRKEMVRKLLAQTPNDSTHKMELIDAIQRLGVEYHFEKEIEESLQHIHDKYNLQNWKDTNDDLRIVALRFRLLRQQGYNISCNVFVKFAASEGNFVASLENHVEGLLNLYEAAHLGARGEEILDRAIEFCSSRLHASLINKMADVSLSKRVNEALSMPIRKTLPRLGARKFISLYQETESHNEILLNFAKFDFNLVQRMHQGELGDATRWWKKLDVVNEMLYARDRIVECFFWAVGLYFEPCYATARRIFVKCISMASIIDDTYEYATLDELQILTDAIQRWDANATLEDSPPYIQMCYRSVIETYAEIEEEMKKTGESYRVQHAIQDMKKLVMAYFEEAKWLFNDYIPTVEEYMKVSIVSCGYMMASTTSLVGMGDQVSKQDFNWVINEPLVVLASSTICRLMDDLVGEEYEQKTSLLDCYMEQYGMSKEESCAELRRQVKNAWKDMNRECLEPKPASMAVLMRIFNLGRVIDLLYANDDGYANPIKSKESVKMVFVDPVEI</sequence>
<dbReference type="GO" id="GO:0046872">
    <property type="term" value="F:metal ion binding"/>
    <property type="evidence" value="ECO:0007669"/>
    <property type="project" value="UniProtKB-KW"/>
</dbReference>
<dbReference type="EC" id="4.2.3.-" evidence="8"/>
<dbReference type="SUPFAM" id="SSF48576">
    <property type="entry name" value="Terpenoid synthases"/>
    <property type="match status" value="1"/>
</dbReference>
<proteinExistence type="inferred from homology"/>
<dbReference type="InterPro" id="IPR034741">
    <property type="entry name" value="Terpene_cyclase-like_1_C"/>
</dbReference>
<dbReference type="PANTHER" id="PTHR31225">
    <property type="entry name" value="OS04G0344100 PROTEIN-RELATED"/>
    <property type="match status" value="1"/>
</dbReference>
<dbReference type="AlphaFoldDB" id="A0ABD1HX62"/>
<name>A0ABD1HX62_SALDI</name>
<evidence type="ECO:0000256" key="3">
    <source>
        <dbReference type="ARBA" id="ARBA00006333"/>
    </source>
</evidence>
<dbReference type="InterPro" id="IPR044814">
    <property type="entry name" value="Terpene_cyclase_plant_C1"/>
</dbReference>
<comment type="similarity">
    <text evidence="3">Belongs to the terpene synthase family.</text>
</comment>